<evidence type="ECO:0000313" key="2">
    <source>
        <dbReference type="EMBL" id="EOT73880.1"/>
    </source>
</evidence>
<dbReference type="EMBL" id="ASWB01000001">
    <property type="protein sequence ID" value="EOT73880.1"/>
    <property type="molecule type" value="Genomic_DNA"/>
</dbReference>
<reference evidence="2 4" key="2">
    <citation type="submission" date="2013-03" db="EMBL/GenBank/DDBJ databases">
        <title>The Genome Sequence of Enterococcus moraviensis BAA-383 (PacBio/Illumina hybrid assembly).</title>
        <authorList>
            <consortium name="The Broad Institute Genomics Platform"/>
            <consortium name="The Broad Institute Genome Sequencing Center for Infectious Disease"/>
            <person name="Earl A."/>
            <person name="Russ C."/>
            <person name="Gilmore M."/>
            <person name="Surin D."/>
            <person name="Walker B."/>
            <person name="Young S."/>
            <person name="Zeng Q."/>
            <person name="Gargeya S."/>
            <person name="Fitzgerald M."/>
            <person name="Haas B."/>
            <person name="Abouelleil A."/>
            <person name="Allen A.W."/>
            <person name="Alvarado L."/>
            <person name="Arachchi H.M."/>
            <person name="Berlin A.M."/>
            <person name="Chapman S.B."/>
            <person name="Gainer-Dewar J."/>
            <person name="Goldberg J."/>
            <person name="Griggs A."/>
            <person name="Gujja S."/>
            <person name="Hansen M."/>
            <person name="Howarth C."/>
            <person name="Imamovic A."/>
            <person name="Ireland A."/>
            <person name="Larimer J."/>
            <person name="McCowan C."/>
            <person name="Murphy C."/>
            <person name="Pearson M."/>
            <person name="Poon T.W."/>
            <person name="Priest M."/>
            <person name="Roberts A."/>
            <person name="Saif S."/>
            <person name="Shea T."/>
            <person name="Sisk P."/>
            <person name="Sykes S."/>
            <person name="Wortman J."/>
            <person name="Nusbaum C."/>
            <person name="Birren B."/>
        </authorList>
    </citation>
    <scope>NUCLEOTIDE SEQUENCE [LARGE SCALE GENOMIC DNA]</scope>
    <source>
        <strain evidence="2 4">ATCC BAA-383</strain>
    </source>
</reference>
<keyword evidence="4" id="KW-1185">Reference proteome</keyword>
<evidence type="ECO:0000313" key="1">
    <source>
        <dbReference type="EMBL" id="EOI02437.1"/>
    </source>
</evidence>
<gene>
    <name evidence="2" type="ORF">I586_00876</name>
    <name evidence="1" type="ORF">UAY_00991</name>
</gene>
<dbReference type="HOGENOM" id="CLU_2154467_0_0_9"/>
<dbReference type="PATRIC" id="fig|1158609.3.peg.948"/>
<name>R2TQJ6_9ENTE</name>
<dbReference type="RefSeq" id="WP_010764386.1">
    <property type="nucleotide sequence ID" value="NZ_ASWB01000001.1"/>
</dbReference>
<dbReference type="Proteomes" id="UP000013781">
    <property type="component" value="Unassembled WGS sequence"/>
</dbReference>
<dbReference type="Proteomes" id="UP000014157">
    <property type="component" value="Unassembled WGS sequence"/>
</dbReference>
<reference evidence="1 3" key="1">
    <citation type="submission" date="2013-02" db="EMBL/GenBank/DDBJ databases">
        <title>The Genome Sequence of Enterococcus moraviensis BAA-383.</title>
        <authorList>
            <consortium name="The Broad Institute Genome Sequencing Platform"/>
            <consortium name="The Broad Institute Genome Sequencing Center for Infectious Disease"/>
            <person name="Earl A.M."/>
            <person name="Gilmore M.S."/>
            <person name="Lebreton F."/>
            <person name="Walker B."/>
            <person name="Young S.K."/>
            <person name="Zeng Q."/>
            <person name="Gargeya S."/>
            <person name="Fitzgerald M."/>
            <person name="Haas B."/>
            <person name="Abouelleil A."/>
            <person name="Alvarado L."/>
            <person name="Arachchi H.M."/>
            <person name="Berlin A.M."/>
            <person name="Chapman S.B."/>
            <person name="Dewar J."/>
            <person name="Goldberg J."/>
            <person name="Griggs A."/>
            <person name="Gujja S."/>
            <person name="Hansen M."/>
            <person name="Howarth C."/>
            <person name="Imamovic A."/>
            <person name="Larimer J."/>
            <person name="McCowan C."/>
            <person name="Murphy C."/>
            <person name="Neiman D."/>
            <person name="Pearson M."/>
            <person name="Priest M."/>
            <person name="Roberts A."/>
            <person name="Saif S."/>
            <person name="Shea T."/>
            <person name="Sisk P."/>
            <person name="Sykes S."/>
            <person name="Wortman J."/>
            <person name="Nusbaum C."/>
            <person name="Birren B."/>
        </authorList>
    </citation>
    <scope>NUCLEOTIDE SEQUENCE [LARGE SCALE GENOMIC DNA]</scope>
    <source>
        <strain evidence="1 3">ATCC BAA-383</strain>
    </source>
</reference>
<dbReference type="OrthoDB" id="9893453at2"/>
<protein>
    <recommendedName>
        <fullName evidence="5">LXG domain-containing protein</fullName>
    </recommendedName>
</protein>
<evidence type="ECO:0008006" key="5">
    <source>
        <dbReference type="Google" id="ProtNLM"/>
    </source>
</evidence>
<proteinExistence type="predicted"/>
<sequence>MLTDDLKKIIELLLKVNRLYENKIFDASEILELKENTEGMYTELSNLKNTINTLNSMESKDAEELVSSFVGLYSDLNMIIDNVTEVKEFLVQGFPNMERIYEEQTGKKLDS</sequence>
<evidence type="ECO:0000313" key="3">
    <source>
        <dbReference type="Proteomes" id="UP000013781"/>
    </source>
</evidence>
<dbReference type="AlphaFoldDB" id="R2TQJ6"/>
<accession>R2TQJ6</accession>
<comment type="caution">
    <text evidence="1">The sequence shown here is derived from an EMBL/GenBank/DDBJ whole genome shotgun (WGS) entry which is preliminary data.</text>
</comment>
<organism evidence="1 3">
    <name type="scientific">Enterococcus moraviensis ATCC BAA-383</name>
    <dbReference type="NCBI Taxonomy" id="1158609"/>
    <lineage>
        <taxon>Bacteria</taxon>
        <taxon>Bacillati</taxon>
        <taxon>Bacillota</taxon>
        <taxon>Bacilli</taxon>
        <taxon>Lactobacillales</taxon>
        <taxon>Enterococcaceae</taxon>
        <taxon>Enterococcus</taxon>
    </lineage>
</organism>
<dbReference type="EMBL" id="AJAS01000012">
    <property type="protein sequence ID" value="EOI02437.1"/>
    <property type="molecule type" value="Genomic_DNA"/>
</dbReference>
<evidence type="ECO:0000313" key="4">
    <source>
        <dbReference type="Proteomes" id="UP000014157"/>
    </source>
</evidence>